<proteinExistence type="inferred from homology"/>
<dbReference type="GO" id="GO:0002161">
    <property type="term" value="F:aminoacyl-tRNA deacylase activity"/>
    <property type="evidence" value="ECO:0007669"/>
    <property type="project" value="InterPro"/>
</dbReference>
<dbReference type="EMBL" id="VSSQ01010650">
    <property type="protein sequence ID" value="MPM44870.1"/>
    <property type="molecule type" value="Genomic_DNA"/>
</dbReference>
<organism evidence="5">
    <name type="scientific">bioreactor metagenome</name>
    <dbReference type="NCBI Taxonomy" id="1076179"/>
    <lineage>
        <taxon>unclassified sequences</taxon>
        <taxon>metagenomes</taxon>
        <taxon>ecological metagenomes</taxon>
    </lineage>
</organism>
<dbReference type="AlphaFoldDB" id="A0A644ZV84"/>
<dbReference type="InterPro" id="IPR007214">
    <property type="entry name" value="YbaK/aa-tRNA-synth-assoc-dom"/>
</dbReference>
<comment type="similarity">
    <text evidence="1">Belongs to the prolyl-tRNA editing family. YbaK/EbsC subfamily.</text>
</comment>
<name>A0A644ZV84_9ZZZZ</name>
<dbReference type="PANTHER" id="PTHR30411">
    <property type="entry name" value="CYTOPLASMIC PROTEIN"/>
    <property type="match status" value="1"/>
</dbReference>
<keyword evidence="2" id="KW-0648">Protein biosynthesis</keyword>
<dbReference type="GO" id="GO:0016829">
    <property type="term" value="F:lyase activity"/>
    <property type="evidence" value="ECO:0007669"/>
    <property type="project" value="UniProtKB-KW"/>
</dbReference>
<evidence type="ECO:0000313" key="5">
    <source>
        <dbReference type="EMBL" id="MPM44870.1"/>
    </source>
</evidence>
<dbReference type="PANTHER" id="PTHR30411:SF0">
    <property type="entry name" value="CYS-TRNA(PRO)_CYS-TRNA(CYS) DEACYLASE YBAK"/>
    <property type="match status" value="1"/>
</dbReference>
<evidence type="ECO:0000256" key="3">
    <source>
        <dbReference type="ARBA" id="ARBA00023239"/>
    </source>
</evidence>
<dbReference type="InterPro" id="IPR036754">
    <property type="entry name" value="YbaK/aa-tRNA-synt-asso_dom_sf"/>
</dbReference>
<feature type="domain" description="YbaK/aminoacyl-tRNA synthetase-associated" evidence="4">
    <location>
        <begin position="42"/>
        <end position="152"/>
    </location>
</feature>
<dbReference type="CDD" id="cd00002">
    <property type="entry name" value="YbaK_deacylase"/>
    <property type="match status" value="1"/>
</dbReference>
<accession>A0A644ZV84</accession>
<dbReference type="PIRSF" id="PIRSF006181">
    <property type="entry name" value="EbsC_YbaK"/>
    <property type="match status" value="1"/>
</dbReference>
<comment type="caution">
    <text evidence="5">The sequence shown here is derived from an EMBL/GenBank/DDBJ whole genome shotgun (WGS) entry which is preliminary data.</text>
</comment>
<dbReference type="Pfam" id="PF04073">
    <property type="entry name" value="tRNA_edit"/>
    <property type="match status" value="1"/>
</dbReference>
<evidence type="ECO:0000256" key="1">
    <source>
        <dbReference type="ARBA" id="ARBA00009798"/>
    </source>
</evidence>
<protein>
    <submittedName>
        <fullName evidence="5">Cys-tRNA(Pro)/Cys-tRNA(Cys) deacylase YbaK</fullName>
        <ecNumber evidence="5">4.2.-.-</ecNumber>
    </submittedName>
</protein>
<dbReference type="SUPFAM" id="SSF55826">
    <property type="entry name" value="YbaK/ProRS associated domain"/>
    <property type="match status" value="1"/>
</dbReference>
<dbReference type="Gene3D" id="3.90.960.10">
    <property type="entry name" value="YbaK/aminoacyl-tRNA synthetase-associated domain"/>
    <property type="match status" value="1"/>
</dbReference>
<keyword evidence="3 5" id="KW-0456">Lyase</keyword>
<reference evidence="5" key="1">
    <citation type="submission" date="2019-08" db="EMBL/GenBank/DDBJ databases">
        <authorList>
            <person name="Kucharzyk K."/>
            <person name="Murdoch R.W."/>
            <person name="Higgins S."/>
            <person name="Loffler F."/>
        </authorList>
    </citation>
    <scope>NUCLEOTIDE SEQUENCE</scope>
</reference>
<evidence type="ECO:0000256" key="2">
    <source>
        <dbReference type="ARBA" id="ARBA00022917"/>
    </source>
</evidence>
<evidence type="ECO:0000259" key="4">
    <source>
        <dbReference type="Pfam" id="PF04073"/>
    </source>
</evidence>
<sequence>MKQKEEKTNVMRILDQKKVPYTAYFYEESDGPEGDREYGLHVAQAMGQDAARVFKTLVARGASKNIYVYEVPVAENLDLKKAAKAVGEKSIELLHVAEINSVTGYIRGGCSPVGMKKRFPTVFHRTAEEFDSIYISAGKIGAQVEVDVRGLLALLQADTADIITE</sequence>
<dbReference type="NCBIfam" id="TIGR00011">
    <property type="entry name" value="YbaK_EbsC"/>
    <property type="match status" value="1"/>
</dbReference>
<dbReference type="GO" id="GO:0006412">
    <property type="term" value="P:translation"/>
    <property type="evidence" value="ECO:0007669"/>
    <property type="project" value="UniProtKB-KW"/>
</dbReference>
<dbReference type="InterPro" id="IPR004369">
    <property type="entry name" value="Prolyl-tRNA_editing_YbaK/EbsC"/>
</dbReference>
<dbReference type="EC" id="4.2.-.-" evidence="5"/>
<gene>
    <name evidence="5" type="primary">ybaK_18</name>
    <name evidence="5" type="ORF">SDC9_91552</name>
</gene>